<dbReference type="AlphaFoldDB" id="R7Q218"/>
<dbReference type="GeneID" id="17319472"/>
<proteinExistence type="predicted"/>
<dbReference type="PhylomeDB" id="R7Q218"/>
<accession>R7Q218</accession>
<dbReference type="GO" id="GO:0008757">
    <property type="term" value="F:S-adenosylmethionine-dependent methyltransferase activity"/>
    <property type="evidence" value="ECO:0007669"/>
    <property type="project" value="InterPro"/>
</dbReference>
<dbReference type="OMA" id="PLWYYFG"/>
<dbReference type="SUPFAM" id="SSF53335">
    <property type="entry name" value="S-adenosyl-L-methionine-dependent methyltransferases"/>
    <property type="match status" value="1"/>
</dbReference>
<protein>
    <recommendedName>
        <fullName evidence="1">Methyltransferase type 11 domain-containing protein</fullName>
    </recommendedName>
</protein>
<dbReference type="OrthoDB" id="416496at2759"/>
<dbReference type="Gramene" id="CDF32094">
    <property type="protein sequence ID" value="CDF32094"/>
    <property type="gene ID" value="CHC_T00001339001"/>
</dbReference>
<reference evidence="3" key="1">
    <citation type="journal article" date="2013" name="Proc. Natl. Acad. Sci. U.S.A.">
        <title>Genome structure and metabolic features in the red seaweed Chondrus crispus shed light on evolution of the Archaeplastida.</title>
        <authorList>
            <person name="Collen J."/>
            <person name="Porcel B."/>
            <person name="Carre W."/>
            <person name="Ball S.G."/>
            <person name="Chaparro C."/>
            <person name="Tonon T."/>
            <person name="Barbeyron T."/>
            <person name="Michel G."/>
            <person name="Noel B."/>
            <person name="Valentin K."/>
            <person name="Elias M."/>
            <person name="Artiguenave F."/>
            <person name="Arun A."/>
            <person name="Aury J.M."/>
            <person name="Barbosa-Neto J.F."/>
            <person name="Bothwell J.H."/>
            <person name="Bouget F.Y."/>
            <person name="Brillet L."/>
            <person name="Cabello-Hurtado F."/>
            <person name="Capella-Gutierrez S."/>
            <person name="Charrier B."/>
            <person name="Cladiere L."/>
            <person name="Cock J.M."/>
            <person name="Coelho S.M."/>
            <person name="Colleoni C."/>
            <person name="Czjzek M."/>
            <person name="Da Silva C."/>
            <person name="Delage L."/>
            <person name="Denoeud F."/>
            <person name="Deschamps P."/>
            <person name="Dittami S.M."/>
            <person name="Gabaldon T."/>
            <person name="Gachon C.M."/>
            <person name="Groisillier A."/>
            <person name="Herve C."/>
            <person name="Jabbari K."/>
            <person name="Katinka M."/>
            <person name="Kloareg B."/>
            <person name="Kowalczyk N."/>
            <person name="Labadie K."/>
            <person name="Leblanc C."/>
            <person name="Lopez P.J."/>
            <person name="McLachlan D.H."/>
            <person name="Meslet-Cladiere L."/>
            <person name="Moustafa A."/>
            <person name="Nehr Z."/>
            <person name="Nyvall Collen P."/>
            <person name="Panaud O."/>
            <person name="Partensky F."/>
            <person name="Poulain J."/>
            <person name="Rensing S.A."/>
            <person name="Rousvoal S."/>
            <person name="Samson G."/>
            <person name="Symeonidi A."/>
            <person name="Weissenbach J."/>
            <person name="Zambounis A."/>
            <person name="Wincker P."/>
            <person name="Boyen C."/>
        </authorList>
    </citation>
    <scope>NUCLEOTIDE SEQUENCE [LARGE SCALE GENOMIC DNA]</scope>
    <source>
        <strain evidence="3">cv. Stackhouse</strain>
    </source>
</reference>
<dbReference type="Gene3D" id="3.40.50.150">
    <property type="entry name" value="Vaccinia Virus protein VP39"/>
    <property type="match status" value="1"/>
</dbReference>
<dbReference type="STRING" id="2769.R7Q218"/>
<name>R7Q218_CHOCR</name>
<dbReference type="KEGG" id="ccp:CHC_T00001339001"/>
<evidence type="ECO:0000259" key="1">
    <source>
        <dbReference type="Pfam" id="PF08241"/>
    </source>
</evidence>
<dbReference type="PANTHER" id="PTHR45036:SF1">
    <property type="entry name" value="METHYLTRANSFERASE LIKE 7A"/>
    <property type="match status" value="1"/>
</dbReference>
<evidence type="ECO:0000313" key="2">
    <source>
        <dbReference type="EMBL" id="CDF32094.1"/>
    </source>
</evidence>
<dbReference type="RefSeq" id="XP_005711759.1">
    <property type="nucleotide sequence ID" value="XM_005711702.1"/>
</dbReference>
<dbReference type="Pfam" id="PF08241">
    <property type="entry name" value="Methyltransf_11"/>
    <property type="match status" value="1"/>
</dbReference>
<feature type="domain" description="Methyltransferase type 11" evidence="1">
    <location>
        <begin position="54"/>
        <end position="148"/>
    </location>
</feature>
<dbReference type="CDD" id="cd02440">
    <property type="entry name" value="AdoMet_MTases"/>
    <property type="match status" value="1"/>
</dbReference>
<keyword evidence="3" id="KW-1185">Reference proteome</keyword>
<sequence>MAPEGRFVRMQKGRISRQKSFAEFMETRMLEYEKSIAAVKRKLFAQILSSETVVDIGIGTGPNLRFLQKGTHVLGVDPNEYMWPYAMQKARENGIELRVVGGVGEQLPVEDESCDVVIITLTLCSVRDPCETLKEVLRVLKPGGRLFFIEHVIADRSRPVFRLVQNLLNPLQGALADGCHLNRDTASILENVQGSRFRFSEVQYEKFGVGGSWCLIRPHIAGCARKEPS</sequence>
<organism evidence="2 3">
    <name type="scientific">Chondrus crispus</name>
    <name type="common">Carrageen Irish moss</name>
    <name type="synonym">Polymorpha crispa</name>
    <dbReference type="NCBI Taxonomy" id="2769"/>
    <lineage>
        <taxon>Eukaryota</taxon>
        <taxon>Rhodophyta</taxon>
        <taxon>Florideophyceae</taxon>
        <taxon>Rhodymeniophycidae</taxon>
        <taxon>Gigartinales</taxon>
        <taxon>Gigartinaceae</taxon>
        <taxon>Chondrus</taxon>
    </lineage>
</organism>
<gene>
    <name evidence="2" type="ORF">CHC_T00001339001</name>
</gene>
<dbReference type="InterPro" id="IPR029063">
    <property type="entry name" value="SAM-dependent_MTases_sf"/>
</dbReference>
<dbReference type="InterPro" id="IPR052356">
    <property type="entry name" value="Thiol_S-MT"/>
</dbReference>
<evidence type="ECO:0000313" key="3">
    <source>
        <dbReference type="Proteomes" id="UP000012073"/>
    </source>
</evidence>
<dbReference type="InterPro" id="IPR013216">
    <property type="entry name" value="Methyltransf_11"/>
</dbReference>
<dbReference type="Proteomes" id="UP000012073">
    <property type="component" value="Unassembled WGS sequence"/>
</dbReference>
<dbReference type="PANTHER" id="PTHR45036">
    <property type="entry name" value="METHYLTRANSFERASE LIKE 7B"/>
    <property type="match status" value="1"/>
</dbReference>
<dbReference type="EMBL" id="HG001459">
    <property type="protein sequence ID" value="CDF32094.1"/>
    <property type="molecule type" value="Genomic_DNA"/>
</dbReference>